<keyword evidence="5 6" id="KW-0472">Membrane</keyword>
<accession>A0ABQ5MTX7</accession>
<dbReference type="PIRSF" id="PIRSF006060">
    <property type="entry name" value="AA_transporter"/>
    <property type="match status" value="1"/>
</dbReference>
<keyword evidence="3 6" id="KW-0812">Transmembrane</keyword>
<protein>
    <submittedName>
        <fullName evidence="7">Conserved hypothetical transport protein</fullName>
    </submittedName>
</protein>
<reference evidence="7 8" key="1">
    <citation type="journal article" date="2023" name="Int. J. Syst. Evol. Microbiol.">
        <title>Arthrobacter mangrovi sp. nov., an actinobacterium isolated from the rhizosphere of a mangrove.</title>
        <authorList>
            <person name="Hamada M."/>
            <person name="Saitou S."/>
            <person name="Enomoto N."/>
            <person name="Nanri K."/>
            <person name="Hidaka K."/>
            <person name="Miura T."/>
            <person name="Tamura T."/>
        </authorList>
    </citation>
    <scope>NUCLEOTIDE SEQUENCE [LARGE SCALE GENOMIC DNA]</scope>
    <source>
        <strain evidence="7 8">NBRC 112813</strain>
    </source>
</reference>
<feature type="transmembrane region" description="Helical" evidence="6">
    <location>
        <begin position="221"/>
        <end position="246"/>
    </location>
</feature>
<comment type="caution">
    <text evidence="7">The sequence shown here is derived from an EMBL/GenBank/DDBJ whole genome shotgun (WGS) entry which is preliminary data.</text>
</comment>
<evidence type="ECO:0000256" key="6">
    <source>
        <dbReference type="SAM" id="Phobius"/>
    </source>
</evidence>
<feature type="transmembrane region" description="Helical" evidence="6">
    <location>
        <begin position="12"/>
        <end position="37"/>
    </location>
</feature>
<evidence type="ECO:0000256" key="1">
    <source>
        <dbReference type="ARBA" id="ARBA00004651"/>
    </source>
</evidence>
<feature type="transmembrane region" description="Helical" evidence="6">
    <location>
        <begin position="266"/>
        <end position="287"/>
    </location>
</feature>
<dbReference type="RefSeq" id="WP_264795557.1">
    <property type="nucleotide sequence ID" value="NZ_BRVS01000007.1"/>
</dbReference>
<evidence type="ECO:0000313" key="8">
    <source>
        <dbReference type="Proteomes" id="UP001209654"/>
    </source>
</evidence>
<dbReference type="Pfam" id="PF13520">
    <property type="entry name" value="AA_permease_2"/>
    <property type="match status" value="1"/>
</dbReference>
<organism evidence="7 8">
    <name type="scientific">Arthrobacter mangrovi</name>
    <dbReference type="NCBI Taxonomy" id="2966350"/>
    <lineage>
        <taxon>Bacteria</taxon>
        <taxon>Bacillati</taxon>
        <taxon>Actinomycetota</taxon>
        <taxon>Actinomycetes</taxon>
        <taxon>Micrococcales</taxon>
        <taxon>Micrococcaceae</taxon>
        <taxon>Arthrobacter</taxon>
    </lineage>
</organism>
<name>A0ABQ5MTX7_9MICC</name>
<dbReference type="Proteomes" id="UP001209654">
    <property type="component" value="Unassembled WGS sequence"/>
</dbReference>
<evidence type="ECO:0000256" key="4">
    <source>
        <dbReference type="ARBA" id="ARBA00022989"/>
    </source>
</evidence>
<feature type="transmembrane region" description="Helical" evidence="6">
    <location>
        <begin position="147"/>
        <end position="169"/>
    </location>
</feature>
<dbReference type="PANTHER" id="PTHR42770:SF7">
    <property type="entry name" value="MEMBRANE PROTEIN"/>
    <property type="match status" value="1"/>
</dbReference>
<feature type="transmembrane region" description="Helical" evidence="6">
    <location>
        <begin position="89"/>
        <end position="109"/>
    </location>
</feature>
<gene>
    <name evidence="7" type="ORF">AHIS1636_18690</name>
</gene>
<feature type="transmembrane region" description="Helical" evidence="6">
    <location>
        <begin position="43"/>
        <end position="68"/>
    </location>
</feature>
<evidence type="ECO:0000256" key="2">
    <source>
        <dbReference type="ARBA" id="ARBA00022475"/>
    </source>
</evidence>
<proteinExistence type="predicted"/>
<evidence type="ECO:0000256" key="3">
    <source>
        <dbReference type="ARBA" id="ARBA00022692"/>
    </source>
</evidence>
<dbReference type="InterPro" id="IPR002293">
    <property type="entry name" value="AA/rel_permease1"/>
</dbReference>
<comment type="subcellular location">
    <subcellularLocation>
        <location evidence="1">Cell membrane</location>
        <topology evidence="1">Multi-pass membrane protein</topology>
    </subcellularLocation>
</comment>
<feature type="transmembrane region" description="Helical" evidence="6">
    <location>
        <begin position="115"/>
        <end position="135"/>
    </location>
</feature>
<feature type="transmembrane region" description="Helical" evidence="6">
    <location>
        <begin position="181"/>
        <end position="200"/>
    </location>
</feature>
<evidence type="ECO:0000256" key="5">
    <source>
        <dbReference type="ARBA" id="ARBA00023136"/>
    </source>
</evidence>
<dbReference type="PANTHER" id="PTHR42770">
    <property type="entry name" value="AMINO ACID TRANSPORTER-RELATED"/>
    <property type="match status" value="1"/>
</dbReference>
<keyword evidence="2" id="KW-1003">Cell membrane</keyword>
<feature type="transmembrane region" description="Helical" evidence="6">
    <location>
        <begin position="319"/>
        <end position="349"/>
    </location>
</feature>
<evidence type="ECO:0000313" key="7">
    <source>
        <dbReference type="EMBL" id="GLB67429.1"/>
    </source>
</evidence>
<dbReference type="Gene3D" id="1.20.1740.10">
    <property type="entry name" value="Amino acid/polyamine transporter I"/>
    <property type="match status" value="1"/>
</dbReference>
<dbReference type="EMBL" id="BRVS01000007">
    <property type="protein sequence ID" value="GLB67429.1"/>
    <property type="molecule type" value="Genomic_DNA"/>
</dbReference>
<keyword evidence="8" id="KW-1185">Reference proteome</keyword>
<dbReference type="InterPro" id="IPR050367">
    <property type="entry name" value="APC_superfamily"/>
</dbReference>
<sequence length="417" mass="42623">MSSESALERRLGGFDATTVGVGSMVGAGVFVVFSPAAGAAGSWLLLSLAVAAIVAYCNAMASAQLAAIHPTSGGTYIYGRRQLGEWPGFLAGWGYITGKTSSCAAMALAFGLYAFPAYATAAAVAAVVLLTGINLMGITRTAWMTRWFVSIVVAVLVFLVVVAFDAAPIGGTTAAVETSPYGVLQAAGLFFFAFAGYARIATMGEEVRDPAKLIPRAIMGALAFTLVLYVALGLALLDFMGAGLLAATPAPLLAVGEAVGGGVGTAAVTIAATLGSLGALLALIAGVSRTMFAMAREGDLPRGLATVWQRFKVPYLADLTVAVVVIFLLLTQDVLAVVGFSSFGVLIYYAVTNASALTLENRPWYAPKALNILGLAGCLLLAFTLPLASVLTMAAVLAVGLLGRAVLKPGGRARNHS</sequence>
<feature type="transmembrane region" description="Helical" evidence="6">
    <location>
        <begin position="369"/>
        <end position="402"/>
    </location>
</feature>
<keyword evidence="4 6" id="KW-1133">Transmembrane helix</keyword>